<protein>
    <submittedName>
        <fullName evidence="1">Uncharacterized protein</fullName>
    </submittedName>
</protein>
<gene>
    <name evidence="1" type="ORF">QAD02_001089</name>
</gene>
<dbReference type="Proteomes" id="UP001239111">
    <property type="component" value="Chromosome 3"/>
</dbReference>
<dbReference type="EMBL" id="CM056743">
    <property type="protein sequence ID" value="KAJ8669830.1"/>
    <property type="molecule type" value="Genomic_DNA"/>
</dbReference>
<sequence>MKPEYDLQGKTTMIYRFLEKDDVPKPTLAMDYSYGRKAGKSLIKDVVHVWEVGHLSSSLISSAMTGCCLGHSPHHTTILIMLDLSKPQMIWNTLDECLQSLREAMEISYSTDQLREMRDRKIENLQSGSSSTTIPNTSSIFPMRLCLIGGRYDEFRSRFDEDERQLIGQTLRAAALTLGAALHYHSAKDSQLLRRTKEMLSSYGFKGQQPTRSNATDYDSALWLGAGCDSADAIGSQFGRAARTSLDAIKKVLESRQPWPPQISPRFDERSVGILDSSLRKDEFAEPLVDRMALQREQEISVLLRDMLEAPPTTVPVPGPY</sequence>
<proteinExistence type="predicted"/>
<evidence type="ECO:0000313" key="1">
    <source>
        <dbReference type="EMBL" id="KAJ8669830.1"/>
    </source>
</evidence>
<evidence type="ECO:0000313" key="2">
    <source>
        <dbReference type="Proteomes" id="UP001239111"/>
    </source>
</evidence>
<organism evidence="1 2">
    <name type="scientific">Eretmocerus hayati</name>
    <dbReference type="NCBI Taxonomy" id="131215"/>
    <lineage>
        <taxon>Eukaryota</taxon>
        <taxon>Metazoa</taxon>
        <taxon>Ecdysozoa</taxon>
        <taxon>Arthropoda</taxon>
        <taxon>Hexapoda</taxon>
        <taxon>Insecta</taxon>
        <taxon>Pterygota</taxon>
        <taxon>Neoptera</taxon>
        <taxon>Endopterygota</taxon>
        <taxon>Hymenoptera</taxon>
        <taxon>Apocrita</taxon>
        <taxon>Proctotrupomorpha</taxon>
        <taxon>Chalcidoidea</taxon>
        <taxon>Aphelinidae</taxon>
        <taxon>Aphelininae</taxon>
        <taxon>Eretmocerus</taxon>
    </lineage>
</organism>
<name>A0ACC2NF95_9HYME</name>
<comment type="caution">
    <text evidence="1">The sequence shown here is derived from an EMBL/GenBank/DDBJ whole genome shotgun (WGS) entry which is preliminary data.</text>
</comment>
<accession>A0ACC2NF95</accession>
<keyword evidence="2" id="KW-1185">Reference proteome</keyword>
<reference evidence="1" key="1">
    <citation type="submission" date="2023-04" db="EMBL/GenBank/DDBJ databases">
        <title>A chromosome-level genome assembly of the parasitoid wasp Eretmocerus hayati.</title>
        <authorList>
            <person name="Zhong Y."/>
            <person name="Liu S."/>
            <person name="Liu Y."/>
        </authorList>
    </citation>
    <scope>NUCLEOTIDE SEQUENCE</scope>
    <source>
        <strain evidence="1">ZJU_SS_LIU_2023</strain>
    </source>
</reference>